<dbReference type="EMBL" id="AP035768">
    <property type="protein sequence ID" value="BFO19760.1"/>
    <property type="molecule type" value="Genomic_DNA"/>
</dbReference>
<evidence type="ECO:0000313" key="2">
    <source>
        <dbReference type="EMBL" id="BFO19760.1"/>
    </source>
</evidence>
<reference evidence="2" key="1">
    <citation type="submission" date="2024-06" db="EMBL/GenBank/DDBJ databases">
        <authorList>
            <consortium name="consrtm"/>
            <person name="Uemura M."/>
            <person name="Terahara T."/>
        </authorList>
    </citation>
    <scope>NUCLEOTIDE SEQUENCE</scope>
    <source>
        <strain evidence="2">KM77-8</strain>
    </source>
</reference>
<evidence type="ECO:0008006" key="3">
    <source>
        <dbReference type="Google" id="ProtNLM"/>
    </source>
</evidence>
<accession>A0AAT9HRE9</accession>
<name>A0AAT9HRE9_9ACTN</name>
<feature type="compositionally biased region" description="Low complexity" evidence="1">
    <location>
        <begin position="1"/>
        <end position="16"/>
    </location>
</feature>
<feature type="region of interest" description="Disordered" evidence="1">
    <location>
        <begin position="1"/>
        <end position="20"/>
    </location>
</feature>
<protein>
    <recommendedName>
        <fullName evidence="3">Glycosyl hydrolase</fullName>
    </recommendedName>
</protein>
<organism evidence="2">
    <name type="scientific">Streptomyces haneummycinicus</name>
    <dbReference type="NCBI Taxonomy" id="3074435"/>
    <lineage>
        <taxon>Bacteria</taxon>
        <taxon>Bacillati</taxon>
        <taxon>Actinomycetota</taxon>
        <taxon>Actinomycetes</taxon>
        <taxon>Kitasatosporales</taxon>
        <taxon>Streptomycetaceae</taxon>
        <taxon>Streptomyces</taxon>
    </lineage>
</organism>
<evidence type="ECO:0000256" key="1">
    <source>
        <dbReference type="SAM" id="MobiDB-lite"/>
    </source>
</evidence>
<gene>
    <name evidence="2" type="ORF">SHKM778_61480</name>
</gene>
<reference evidence="2" key="2">
    <citation type="submission" date="2024-07" db="EMBL/GenBank/DDBJ databases">
        <title>Streptomyces haneummycinica sp. nov., a new antibiotic-producing actinobacterium isolated from marine sediment.</title>
        <authorList>
            <person name="Uemura M."/>
            <person name="Hamada M."/>
            <person name="Hirano S."/>
            <person name="Kobayashi K."/>
            <person name="Ohshiro T."/>
            <person name="Kobayashi T."/>
            <person name="Terahara T."/>
        </authorList>
    </citation>
    <scope>NUCLEOTIDE SEQUENCE</scope>
    <source>
        <strain evidence="2">KM77-8</strain>
    </source>
</reference>
<dbReference type="AlphaFoldDB" id="A0AAT9HRE9"/>
<proteinExistence type="predicted"/>
<sequence length="114" mass="12090">MAQAAGRRQRTAAPGPERARVPGTVREVEPGLGGGLLRFDRSVLRIFVAVNGAVFWGWDGAAPEPSYALPGRCPEPDPRAALEPDKDGGWRVVAERVTVVVSRHGAVQVLTPGV</sequence>